<proteinExistence type="predicted"/>
<dbReference type="EMBL" id="JAQAGZ010000009">
    <property type="protein sequence ID" value="MCZ8513770.1"/>
    <property type="molecule type" value="Genomic_DNA"/>
</dbReference>
<organism evidence="1 2">
    <name type="scientific">Paenibacillus gyeongsangnamensis</name>
    <dbReference type="NCBI Taxonomy" id="3388067"/>
    <lineage>
        <taxon>Bacteria</taxon>
        <taxon>Bacillati</taxon>
        <taxon>Bacillota</taxon>
        <taxon>Bacilli</taxon>
        <taxon>Bacillales</taxon>
        <taxon>Paenibacillaceae</taxon>
        <taxon>Paenibacillus</taxon>
    </lineage>
</organism>
<gene>
    <name evidence="1" type="ORF">O9H85_15280</name>
</gene>
<evidence type="ECO:0000313" key="2">
    <source>
        <dbReference type="Proteomes" id="UP001527882"/>
    </source>
</evidence>
<reference evidence="1 2" key="1">
    <citation type="submission" date="2022-12" db="EMBL/GenBank/DDBJ databases">
        <title>Draft genome sequence of Paenibacillus sp. dW9.</title>
        <authorList>
            <person name="Choi E.-W."/>
            <person name="Kim D.-U."/>
        </authorList>
    </citation>
    <scope>NUCLEOTIDE SEQUENCE [LARGE SCALE GENOMIC DNA]</scope>
    <source>
        <strain evidence="2">dW9</strain>
    </source>
</reference>
<comment type="caution">
    <text evidence="1">The sequence shown here is derived from an EMBL/GenBank/DDBJ whole genome shotgun (WGS) entry which is preliminary data.</text>
</comment>
<sequence>MLTELEPFVFPDVPGTVVLLDAPPLKPEELLLAGPDEAPLGAVLPLAPPLNPEDGVAEESGEVVLFVAGLEGFEAFGFVENDPEREDVEGADVDDDGVELLRLTELDEPDVLLLPELVAA</sequence>
<evidence type="ECO:0000313" key="1">
    <source>
        <dbReference type="EMBL" id="MCZ8513770.1"/>
    </source>
</evidence>
<keyword evidence="2" id="KW-1185">Reference proteome</keyword>
<accession>A0ABT4QA98</accession>
<name>A0ABT4QA98_9BACL</name>
<dbReference type="Proteomes" id="UP001527882">
    <property type="component" value="Unassembled WGS sequence"/>
</dbReference>
<dbReference type="RefSeq" id="WP_269882294.1">
    <property type="nucleotide sequence ID" value="NZ_JAQAGZ010000009.1"/>
</dbReference>
<protein>
    <submittedName>
        <fullName evidence="1">Uncharacterized protein</fullName>
    </submittedName>
</protein>